<gene>
    <name evidence="2" type="ORF">BaRGS_00026416</name>
</gene>
<evidence type="ECO:0000256" key="1">
    <source>
        <dbReference type="SAM" id="MobiDB-lite"/>
    </source>
</evidence>
<proteinExistence type="predicted"/>
<comment type="caution">
    <text evidence="2">The sequence shown here is derived from an EMBL/GenBank/DDBJ whole genome shotgun (WGS) entry which is preliminary data.</text>
</comment>
<keyword evidence="3" id="KW-1185">Reference proteome</keyword>
<evidence type="ECO:0000313" key="2">
    <source>
        <dbReference type="EMBL" id="KAK7482288.1"/>
    </source>
</evidence>
<sequence length="108" mass="12025">MKNARLLHSVKGCGLQQIPSLNISVHLCNFMYGINALLVLPCQFVSAEWVCACPPSSCRPHSPTPESYVSTLQYNSRPQSANRSTRMVLKRRLRPSSPPKKSGYFCSV</sequence>
<reference evidence="2 3" key="1">
    <citation type="journal article" date="2023" name="Sci. Data">
        <title>Genome assembly of the Korean intertidal mud-creeper Batillaria attramentaria.</title>
        <authorList>
            <person name="Patra A.K."/>
            <person name="Ho P.T."/>
            <person name="Jun S."/>
            <person name="Lee S.J."/>
            <person name="Kim Y."/>
            <person name="Won Y.J."/>
        </authorList>
    </citation>
    <scope>NUCLEOTIDE SEQUENCE [LARGE SCALE GENOMIC DNA]</scope>
    <source>
        <strain evidence="2">Wonlab-2016</strain>
    </source>
</reference>
<dbReference type="AlphaFoldDB" id="A0ABD0K5N6"/>
<protein>
    <submittedName>
        <fullName evidence="2">Uncharacterized protein</fullName>
    </submittedName>
</protein>
<feature type="region of interest" description="Disordered" evidence="1">
    <location>
        <begin position="69"/>
        <end position="108"/>
    </location>
</feature>
<accession>A0ABD0K5N6</accession>
<dbReference type="Proteomes" id="UP001519460">
    <property type="component" value="Unassembled WGS sequence"/>
</dbReference>
<name>A0ABD0K5N6_9CAEN</name>
<feature type="compositionally biased region" description="Polar residues" evidence="1">
    <location>
        <begin position="69"/>
        <end position="85"/>
    </location>
</feature>
<evidence type="ECO:0000313" key="3">
    <source>
        <dbReference type="Proteomes" id="UP001519460"/>
    </source>
</evidence>
<organism evidence="2 3">
    <name type="scientific">Batillaria attramentaria</name>
    <dbReference type="NCBI Taxonomy" id="370345"/>
    <lineage>
        <taxon>Eukaryota</taxon>
        <taxon>Metazoa</taxon>
        <taxon>Spiralia</taxon>
        <taxon>Lophotrochozoa</taxon>
        <taxon>Mollusca</taxon>
        <taxon>Gastropoda</taxon>
        <taxon>Caenogastropoda</taxon>
        <taxon>Sorbeoconcha</taxon>
        <taxon>Cerithioidea</taxon>
        <taxon>Batillariidae</taxon>
        <taxon>Batillaria</taxon>
    </lineage>
</organism>
<dbReference type="EMBL" id="JACVVK020000247">
    <property type="protein sequence ID" value="KAK7482288.1"/>
    <property type="molecule type" value="Genomic_DNA"/>
</dbReference>